<sequence length="221" mass="25088">MLHSTPIPQVPLDKPPKEQPTQVHGLNITPEEMESLRQAFRIFDIKGAGTISLTEFGKIIENLNIATSQSEIQSIAHAVDLNNDQMIDFEEFATAMIRHLTPDPHQSHTTCFSSSIITTEPQSYYYQSATTSRPRTILPRSTTTKRSSKRISFYDDLELVQCFQAFDKNRDGLISRKELEDVMISLGEHLTPQEIKAMMDDADRNGDGYIDFDEFKHLLPA</sequence>
<protein>
    <recommendedName>
        <fullName evidence="7">EF-hand domain-containing protein</fullName>
    </recommendedName>
</protein>
<keyword evidence="2" id="KW-0677">Repeat</keyword>
<evidence type="ECO:0000313" key="9">
    <source>
        <dbReference type="Proteomes" id="UP001209540"/>
    </source>
</evidence>
<dbReference type="CDD" id="cd00051">
    <property type="entry name" value="EFh"/>
    <property type="match status" value="2"/>
</dbReference>
<dbReference type="SUPFAM" id="SSF47473">
    <property type="entry name" value="EF-hand"/>
    <property type="match status" value="1"/>
</dbReference>
<dbReference type="PANTHER" id="PTHR23048">
    <property type="entry name" value="MYOSIN LIGHT CHAIN 1, 3"/>
    <property type="match status" value="1"/>
</dbReference>
<keyword evidence="3" id="KW-0106">Calcium</keyword>
<proteinExistence type="inferred from homology"/>
<feature type="region of interest" description="Disordered" evidence="6">
    <location>
        <begin position="1"/>
        <end position="23"/>
    </location>
</feature>
<accession>A0AAD5P954</accession>
<dbReference type="AlphaFoldDB" id="A0AAD5P954"/>
<comment type="similarity">
    <text evidence="5">Belongs to the troponin C family.</text>
</comment>
<dbReference type="InterPro" id="IPR002048">
    <property type="entry name" value="EF_hand_dom"/>
</dbReference>
<feature type="domain" description="EF-hand" evidence="7">
    <location>
        <begin position="67"/>
        <end position="102"/>
    </location>
</feature>
<keyword evidence="1" id="KW-0479">Metal-binding</keyword>
<dbReference type="InterPro" id="IPR050230">
    <property type="entry name" value="CALM/Myosin/TropC-like"/>
</dbReference>
<evidence type="ECO:0000313" key="8">
    <source>
        <dbReference type="EMBL" id="KAI9249708.1"/>
    </source>
</evidence>
<keyword evidence="4" id="KW-0514">Muscle protein</keyword>
<dbReference type="GO" id="GO:0005509">
    <property type="term" value="F:calcium ion binding"/>
    <property type="evidence" value="ECO:0007669"/>
    <property type="project" value="InterPro"/>
</dbReference>
<reference evidence="8" key="2">
    <citation type="submission" date="2023-02" db="EMBL/GenBank/DDBJ databases">
        <authorList>
            <consortium name="DOE Joint Genome Institute"/>
            <person name="Mondo S.J."/>
            <person name="Chang Y."/>
            <person name="Wang Y."/>
            <person name="Ahrendt S."/>
            <person name="Andreopoulos W."/>
            <person name="Barry K."/>
            <person name="Beard J."/>
            <person name="Benny G.L."/>
            <person name="Blankenship S."/>
            <person name="Bonito G."/>
            <person name="Cuomo C."/>
            <person name="Desiro A."/>
            <person name="Gervers K.A."/>
            <person name="Hundley H."/>
            <person name="Kuo A."/>
            <person name="LaButti K."/>
            <person name="Lang B.F."/>
            <person name="Lipzen A."/>
            <person name="O'Donnell K."/>
            <person name="Pangilinan J."/>
            <person name="Reynolds N."/>
            <person name="Sandor L."/>
            <person name="Smith M.W."/>
            <person name="Tsang A."/>
            <person name="Grigoriev I.V."/>
            <person name="Stajich J.E."/>
            <person name="Spatafora J.W."/>
        </authorList>
    </citation>
    <scope>NUCLEOTIDE SEQUENCE</scope>
    <source>
        <strain evidence="8">RSA 2281</strain>
    </source>
</reference>
<gene>
    <name evidence="8" type="ORF">BDA99DRAFT_523412</name>
</gene>
<dbReference type="PROSITE" id="PS50222">
    <property type="entry name" value="EF_HAND_2"/>
    <property type="match status" value="4"/>
</dbReference>
<dbReference type="InterPro" id="IPR011992">
    <property type="entry name" value="EF-hand-dom_pair"/>
</dbReference>
<comment type="caution">
    <text evidence="8">The sequence shown here is derived from an EMBL/GenBank/DDBJ whole genome shotgun (WGS) entry which is preliminary data.</text>
</comment>
<dbReference type="PANTHER" id="PTHR23048:SF46">
    <property type="entry name" value="TROPONIN C-LIKE ISOFORM X1"/>
    <property type="match status" value="1"/>
</dbReference>
<keyword evidence="9" id="KW-1185">Reference proteome</keyword>
<dbReference type="EMBL" id="JAIXMP010000034">
    <property type="protein sequence ID" value="KAI9249708.1"/>
    <property type="molecule type" value="Genomic_DNA"/>
</dbReference>
<dbReference type="Gene3D" id="1.10.238.10">
    <property type="entry name" value="EF-hand"/>
    <property type="match status" value="2"/>
</dbReference>
<dbReference type="PROSITE" id="PS00018">
    <property type="entry name" value="EF_HAND_1"/>
    <property type="match status" value="3"/>
</dbReference>
<evidence type="ECO:0000256" key="5">
    <source>
        <dbReference type="ARBA" id="ARBA00038202"/>
    </source>
</evidence>
<dbReference type="GO" id="GO:0016460">
    <property type="term" value="C:myosin II complex"/>
    <property type="evidence" value="ECO:0007669"/>
    <property type="project" value="TreeGrafter"/>
</dbReference>
<dbReference type="FunFam" id="1.10.238.10:FF:000001">
    <property type="entry name" value="Calmodulin 1"/>
    <property type="match status" value="1"/>
</dbReference>
<evidence type="ECO:0000256" key="3">
    <source>
        <dbReference type="ARBA" id="ARBA00022837"/>
    </source>
</evidence>
<name>A0AAD5P954_9FUNG</name>
<feature type="domain" description="EF-hand" evidence="7">
    <location>
        <begin position="190"/>
        <end position="221"/>
    </location>
</feature>
<dbReference type="InterPro" id="IPR018247">
    <property type="entry name" value="EF_Hand_1_Ca_BS"/>
</dbReference>
<evidence type="ECO:0000256" key="6">
    <source>
        <dbReference type="SAM" id="MobiDB-lite"/>
    </source>
</evidence>
<feature type="domain" description="EF-hand" evidence="7">
    <location>
        <begin position="31"/>
        <end position="66"/>
    </location>
</feature>
<dbReference type="Proteomes" id="UP001209540">
    <property type="component" value="Unassembled WGS sequence"/>
</dbReference>
<evidence type="ECO:0000256" key="2">
    <source>
        <dbReference type="ARBA" id="ARBA00022737"/>
    </source>
</evidence>
<organism evidence="8 9">
    <name type="scientific">Phascolomyces articulosus</name>
    <dbReference type="NCBI Taxonomy" id="60185"/>
    <lineage>
        <taxon>Eukaryota</taxon>
        <taxon>Fungi</taxon>
        <taxon>Fungi incertae sedis</taxon>
        <taxon>Mucoromycota</taxon>
        <taxon>Mucoromycotina</taxon>
        <taxon>Mucoromycetes</taxon>
        <taxon>Mucorales</taxon>
        <taxon>Lichtheimiaceae</taxon>
        <taxon>Phascolomyces</taxon>
    </lineage>
</organism>
<evidence type="ECO:0000259" key="7">
    <source>
        <dbReference type="PROSITE" id="PS50222"/>
    </source>
</evidence>
<dbReference type="SMART" id="SM00054">
    <property type="entry name" value="EFh"/>
    <property type="match status" value="4"/>
</dbReference>
<dbReference type="Pfam" id="PF13499">
    <property type="entry name" value="EF-hand_7"/>
    <property type="match status" value="2"/>
</dbReference>
<feature type="domain" description="EF-hand" evidence="7">
    <location>
        <begin position="154"/>
        <end position="189"/>
    </location>
</feature>
<evidence type="ECO:0000256" key="1">
    <source>
        <dbReference type="ARBA" id="ARBA00022723"/>
    </source>
</evidence>
<evidence type="ECO:0000256" key="4">
    <source>
        <dbReference type="ARBA" id="ARBA00023179"/>
    </source>
</evidence>
<reference evidence="8" key="1">
    <citation type="journal article" date="2022" name="IScience">
        <title>Evolution of zygomycete secretomes and the origins of terrestrial fungal ecologies.</title>
        <authorList>
            <person name="Chang Y."/>
            <person name="Wang Y."/>
            <person name="Mondo S."/>
            <person name="Ahrendt S."/>
            <person name="Andreopoulos W."/>
            <person name="Barry K."/>
            <person name="Beard J."/>
            <person name="Benny G.L."/>
            <person name="Blankenship S."/>
            <person name="Bonito G."/>
            <person name="Cuomo C."/>
            <person name="Desiro A."/>
            <person name="Gervers K.A."/>
            <person name="Hundley H."/>
            <person name="Kuo A."/>
            <person name="LaButti K."/>
            <person name="Lang B.F."/>
            <person name="Lipzen A."/>
            <person name="O'Donnell K."/>
            <person name="Pangilinan J."/>
            <person name="Reynolds N."/>
            <person name="Sandor L."/>
            <person name="Smith M.E."/>
            <person name="Tsang A."/>
            <person name="Grigoriev I.V."/>
            <person name="Stajich J.E."/>
            <person name="Spatafora J.W."/>
        </authorList>
    </citation>
    <scope>NUCLEOTIDE SEQUENCE</scope>
    <source>
        <strain evidence="8">RSA 2281</strain>
    </source>
</reference>